<dbReference type="SUPFAM" id="SSF55347">
    <property type="entry name" value="Glyceraldehyde-3-phosphate dehydrogenase-like, C-terminal domain"/>
    <property type="match status" value="1"/>
</dbReference>
<dbReference type="GO" id="GO:0003942">
    <property type="term" value="F:N-acetyl-gamma-glutamyl-phosphate reductase activity"/>
    <property type="evidence" value="ECO:0007669"/>
    <property type="project" value="UniProtKB-UniRule"/>
</dbReference>
<dbReference type="Pfam" id="PF22698">
    <property type="entry name" value="Semialdhyde_dhC_1"/>
    <property type="match status" value="1"/>
</dbReference>
<dbReference type="Proteomes" id="UP000076482">
    <property type="component" value="Unassembled WGS sequence"/>
</dbReference>
<dbReference type="SMART" id="SM00859">
    <property type="entry name" value="Semialdhyde_dh"/>
    <property type="match status" value="1"/>
</dbReference>
<dbReference type="PANTHER" id="PTHR32338">
    <property type="entry name" value="N-ACETYL-GAMMA-GLUTAMYL-PHOSPHATE REDUCTASE, CHLOROPLASTIC-RELATED-RELATED"/>
    <property type="match status" value="1"/>
</dbReference>
<keyword evidence="2 8" id="KW-0963">Cytoplasm</keyword>
<dbReference type="InterPro" id="IPR000534">
    <property type="entry name" value="Semialdehyde_DH_NAD-bd"/>
</dbReference>
<evidence type="ECO:0000256" key="2">
    <source>
        <dbReference type="ARBA" id="ARBA00022490"/>
    </source>
</evidence>
<organism evidence="11 12">
    <name type="scientific">Bacillus cereus</name>
    <dbReference type="NCBI Taxonomy" id="1396"/>
    <lineage>
        <taxon>Bacteria</taxon>
        <taxon>Bacillati</taxon>
        <taxon>Bacillota</taxon>
        <taxon>Bacilli</taxon>
        <taxon>Bacillales</taxon>
        <taxon>Bacillaceae</taxon>
        <taxon>Bacillus</taxon>
        <taxon>Bacillus cereus group</taxon>
    </lineage>
</organism>
<feature type="domain" description="Semialdehyde dehydrogenase NAD-binding" evidence="10">
    <location>
        <begin position="2"/>
        <end position="141"/>
    </location>
</feature>
<dbReference type="NCBIfam" id="TIGR01850">
    <property type="entry name" value="argC"/>
    <property type="match status" value="1"/>
</dbReference>
<dbReference type="PROSITE" id="PS01224">
    <property type="entry name" value="ARGC"/>
    <property type="match status" value="1"/>
</dbReference>
<dbReference type="InterPro" id="IPR000706">
    <property type="entry name" value="AGPR_type-1"/>
</dbReference>
<comment type="catalytic activity">
    <reaction evidence="7 8">
        <text>N-acetyl-L-glutamate 5-semialdehyde + phosphate + NADP(+) = N-acetyl-L-glutamyl 5-phosphate + NADPH + H(+)</text>
        <dbReference type="Rhea" id="RHEA:21588"/>
        <dbReference type="ChEBI" id="CHEBI:15378"/>
        <dbReference type="ChEBI" id="CHEBI:29123"/>
        <dbReference type="ChEBI" id="CHEBI:43474"/>
        <dbReference type="ChEBI" id="CHEBI:57783"/>
        <dbReference type="ChEBI" id="CHEBI:57936"/>
        <dbReference type="ChEBI" id="CHEBI:58349"/>
        <dbReference type="EC" id="1.2.1.38"/>
    </reaction>
</comment>
<dbReference type="InterPro" id="IPR023013">
    <property type="entry name" value="AGPR_AS"/>
</dbReference>
<evidence type="ECO:0000256" key="8">
    <source>
        <dbReference type="HAMAP-Rule" id="MF_00150"/>
    </source>
</evidence>
<keyword evidence="4 8" id="KW-0028">Amino-acid biosynthesis</keyword>
<evidence type="ECO:0000313" key="11">
    <source>
        <dbReference type="EMBL" id="KZD67040.1"/>
    </source>
</evidence>
<sequence>MKVAIIGATGYGGIELIRLLEQHPYFSIASLHSFSQVGECITNVYPHFQNVLVHTLQEIDAEEIKKKAEIVFLATPAGVSAELTPKLLAVGLKVIDLSGDFRMKDPSTYEQWYKRTAAKKEVLREAIYGLSEWKRSEIQNANLIANPGCFATAALLAILPLVSSGIIEEDSIIIDAKSGVSGAGKTPTTMTHFPELYDNLRIYKVNEHQHVPEIEQMLAEWNRETKPITFSTHLIPISRGIMITLYAKVKREIEIEIEIEIEQLQKLYEETYEQSPFIRIRTQGEFPSPKEVRGSNYCDMGIAYDKRTGRVTVVSVIDNMMKGAAGQAVQNANIVAGLEETTGLQHMPLYL</sequence>
<protein>
    <recommendedName>
        <fullName evidence="8">N-acetyl-gamma-glutamyl-phosphate reductase</fullName>
        <shortName evidence="8">AGPR</shortName>
        <ecNumber evidence="8">1.2.1.38</ecNumber>
    </recommendedName>
    <alternativeName>
        <fullName evidence="8">N-acetyl-glutamate semialdehyde dehydrogenase</fullName>
        <shortName evidence="8">NAGSA dehydrogenase</shortName>
    </alternativeName>
</protein>
<dbReference type="EMBL" id="LJKE01000041">
    <property type="protein sequence ID" value="KZD67040.1"/>
    <property type="molecule type" value="Genomic_DNA"/>
</dbReference>
<dbReference type="GO" id="GO:0070401">
    <property type="term" value="F:NADP+ binding"/>
    <property type="evidence" value="ECO:0007669"/>
    <property type="project" value="InterPro"/>
</dbReference>
<dbReference type="CDD" id="cd23934">
    <property type="entry name" value="AGPR_1_C"/>
    <property type="match status" value="1"/>
</dbReference>
<gene>
    <name evidence="8" type="primary">argC</name>
    <name evidence="11" type="ORF">B4088_2251</name>
</gene>
<dbReference type="InterPro" id="IPR050085">
    <property type="entry name" value="AGPR"/>
</dbReference>
<name>A0A164PJB1_BACCE</name>
<dbReference type="Gene3D" id="3.40.50.720">
    <property type="entry name" value="NAD(P)-binding Rossmann-like Domain"/>
    <property type="match status" value="1"/>
</dbReference>
<keyword evidence="3 8" id="KW-0055">Arginine biosynthesis</keyword>
<dbReference type="RefSeq" id="WP_063260859.1">
    <property type="nucleotide sequence ID" value="NZ_LJKE01000041.1"/>
</dbReference>
<evidence type="ECO:0000256" key="1">
    <source>
        <dbReference type="ARBA" id="ARBA00004862"/>
    </source>
</evidence>
<evidence type="ECO:0000256" key="6">
    <source>
        <dbReference type="ARBA" id="ARBA00023002"/>
    </source>
</evidence>
<dbReference type="PANTHER" id="PTHR32338:SF10">
    <property type="entry name" value="N-ACETYL-GAMMA-GLUTAMYL-PHOSPHATE REDUCTASE, CHLOROPLASTIC-RELATED"/>
    <property type="match status" value="1"/>
</dbReference>
<dbReference type="SUPFAM" id="SSF51735">
    <property type="entry name" value="NAD(P)-binding Rossmann-fold domains"/>
    <property type="match status" value="1"/>
</dbReference>
<dbReference type="InterPro" id="IPR036291">
    <property type="entry name" value="NAD(P)-bd_dom_sf"/>
</dbReference>
<evidence type="ECO:0000256" key="7">
    <source>
        <dbReference type="ARBA" id="ARBA00050557"/>
    </source>
</evidence>
<evidence type="ECO:0000256" key="3">
    <source>
        <dbReference type="ARBA" id="ARBA00022571"/>
    </source>
</evidence>
<keyword evidence="5 8" id="KW-0521">NADP</keyword>
<evidence type="ECO:0000259" key="10">
    <source>
        <dbReference type="SMART" id="SM00859"/>
    </source>
</evidence>
<reference evidence="11 12" key="1">
    <citation type="submission" date="2015-09" db="EMBL/GenBank/DDBJ databases">
        <title>Bacillus cereus food isolates.</title>
        <authorList>
            <person name="Boekhorst J."/>
        </authorList>
    </citation>
    <scope>NUCLEOTIDE SEQUENCE [LARGE SCALE GENOMIC DNA]</scope>
    <source>
        <strain evidence="11 12">B4088</strain>
    </source>
</reference>
<comment type="function">
    <text evidence="8">Catalyzes the NADPH-dependent reduction of N-acetyl-5-glutamyl phosphate to yield N-acetyl-L-glutamate 5-semialdehyde.</text>
</comment>
<dbReference type="HAMAP" id="MF_00150">
    <property type="entry name" value="ArgC_type1"/>
    <property type="match status" value="1"/>
</dbReference>
<accession>A0A164PJB1</accession>
<proteinExistence type="inferred from homology"/>
<dbReference type="GO" id="GO:0005737">
    <property type="term" value="C:cytoplasm"/>
    <property type="evidence" value="ECO:0007669"/>
    <property type="project" value="UniProtKB-SubCell"/>
</dbReference>
<evidence type="ECO:0000256" key="4">
    <source>
        <dbReference type="ARBA" id="ARBA00022605"/>
    </source>
</evidence>
<dbReference type="CDD" id="cd17895">
    <property type="entry name" value="AGPR_1_N"/>
    <property type="match status" value="1"/>
</dbReference>
<dbReference type="AlphaFoldDB" id="A0A164PJB1"/>
<dbReference type="Pfam" id="PF01118">
    <property type="entry name" value="Semialdhyde_dh"/>
    <property type="match status" value="1"/>
</dbReference>
<dbReference type="UniPathway" id="UPA00068">
    <property type="reaction ID" value="UER00108"/>
</dbReference>
<dbReference type="GO" id="GO:0051287">
    <property type="term" value="F:NAD binding"/>
    <property type="evidence" value="ECO:0007669"/>
    <property type="project" value="InterPro"/>
</dbReference>
<dbReference type="GO" id="GO:0006526">
    <property type="term" value="P:L-arginine biosynthetic process"/>
    <property type="evidence" value="ECO:0007669"/>
    <property type="project" value="UniProtKB-UniRule"/>
</dbReference>
<comment type="similarity">
    <text evidence="8">Belongs to the NAGSA dehydrogenase family. Type 1 subfamily.</text>
</comment>
<dbReference type="InterPro" id="IPR058924">
    <property type="entry name" value="AGPR_dimerisation_dom"/>
</dbReference>
<dbReference type="FunFam" id="3.30.360.10:FF:000014">
    <property type="entry name" value="N-acetyl-gamma-glutamyl-phosphate reductase"/>
    <property type="match status" value="1"/>
</dbReference>
<evidence type="ECO:0000313" key="12">
    <source>
        <dbReference type="Proteomes" id="UP000076482"/>
    </source>
</evidence>
<keyword evidence="6 8" id="KW-0560">Oxidoreductase</keyword>
<dbReference type="PATRIC" id="fig|1396.535.peg.3246"/>
<comment type="pathway">
    <text evidence="1 8">Amino-acid biosynthesis; L-arginine biosynthesis; N(2)-acetyl-L-ornithine from L-glutamate: step 3/4.</text>
</comment>
<comment type="subcellular location">
    <subcellularLocation>
        <location evidence="8">Cytoplasm</location>
    </subcellularLocation>
</comment>
<evidence type="ECO:0000256" key="5">
    <source>
        <dbReference type="ARBA" id="ARBA00022857"/>
    </source>
</evidence>
<feature type="active site" evidence="8 9">
    <location>
        <position position="149"/>
    </location>
</feature>
<dbReference type="FunFam" id="3.40.50.720:FF:000117">
    <property type="entry name" value="N-acetyl-gamma-glutamyl-phosphate reductase"/>
    <property type="match status" value="1"/>
</dbReference>
<dbReference type="Gene3D" id="3.30.360.10">
    <property type="entry name" value="Dihydrodipicolinate Reductase, domain 2"/>
    <property type="match status" value="1"/>
</dbReference>
<comment type="caution">
    <text evidence="11">The sequence shown here is derived from an EMBL/GenBank/DDBJ whole genome shotgun (WGS) entry which is preliminary data.</text>
</comment>
<evidence type="ECO:0000256" key="9">
    <source>
        <dbReference type="PROSITE-ProRule" id="PRU10010"/>
    </source>
</evidence>
<dbReference type="EC" id="1.2.1.38" evidence="8"/>